<accession>A0AC58UE31</accession>
<reference evidence="2" key="2">
    <citation type="submission" date="2025-08" db="UniProtKB">
        <authorList>
            <consortium name="RefSeq"/>
        </authorList>
    </citation>
    <scope>IDENTIFICATION</scope>
    <source>
        <tissue evidence="2">Leaf</tissue>
    </source>
</reference>
<organism evidence="1 2">
    <name type="scientific">Nicotiana tabacum</name>
    <name type="common">Common tobacco</name>
    <dbReference type="NCBI Taxonomy" id="4097"/>
    <lineage>
        <taxon>Eukaryota</taxon>
        <taxon>Viridiplantae</taxon>
        <taxon>Streptophyta</taxon>
        <taxon>Embryophyta</taxon>
        <taxon>Tracheophyta</taxon>
        <taxon>Spermatophyta</taxon>
        <taxon>Magnoliopsida</taxon>
        <taxon>eudicotyledons</taxon>
        <taxon>Gunneridae</taxon>
        <taxon>Pentapetalae</taxon>
        <taxon>asterids</taxon>
        <taxon>lamiids</taxon>
        <taxon>Solanales</taxon>
        <taxon>Solanaceae</taxon>
        <taxon>Nicotianoideae</taxon>
        <taxon>Nicotianeae</taxon>
        <taxon>Nicotiana</taxon>
    </lineage>
</organism>
<proteinExistence type="predicted"/>
<evidence type="ECO:0000313" key="1">
    <source>
        <dbReference type="Proteomes" id="UP000790787"/>
    </source>
</evidence>
<name>A0AC58UE31_TOBAC</name>
<keyword evidence="1" id="KW-1185">Reference proteome</keyword>
<dbReference type="RefSeq" id="XP_075107752.1">
    <property type="nucleotide sequence ID" value="XM_075251651.1"/>
</dbReference>
<protein>
    <submittedName>
        <fullName evidence="2">Uncharacterized protein LOC107807682</fullName>
    </submittedName>
</protein>
<sequence>MDEAALVVGGLVNGCCDEDTTNEHATSDGISVEISCEEERVECSAPDQVLSTGIDVDAIIEKIVDRTFNLSTPQSSENILQNTVATSLIPLVMDIQSFQGGKNNKDTNEAAAVVGGLEKICCHEDTTNEQAGGDGNSFKIPCDEERIECSAPNQVQSTGKDVASIMQKIVDGTYQLSIPECSKDNNENRGAVSSMLSAMDIQSLHDAQNKKCSDQGEPSGTDVVNGPFCNEERTDCSPDEINLTAGTDIDSLIRKINDVTYDTWSSQSNQNILQNTVIAVS</sequence>
<gene>
    <name evidence="2" type="primary">LOC107807682</name>
</gene>
<evidence type="ECO:0000313" key="2">
    <source>
        <dbReference type="RefSeq" id="XP_075107752.1"/>
    </source>
</evidence>
<reference evidence="1" key="1">
    <citation type="journal article" date="2014" name="Nat. Commun.">
        <title>The tobacco genome sequence and its comparison with those of tomato and potato.</title>
        <authorList>
            <person name="Sierro N."/>
            <person name="Battey J.N."/>
            <person name="Ouadi S."/>
            <person name="Bakaher N."/>
            <person name="Bovet L."/>
            <person name="Willig A."/>
            <person name="Goepfert S."/>
            <person name="Peitsch M.C."/>
            <person name="Ivanov N.V."/>
        </authorList>
    </citation>
    <scope>NUCLEOTIDE SEQUENCE [LARGE SCALE GENOMIC DNA]</scope>
</reference>
<dbReference type="Proteomes" id="UP000790787">
    <property type="component" value="Chromosome 1"/>
</dbReference>